<feature type="active site" description="Proton donor" evidence="12">
    <location>
        <position position="116"/>
    </location>
</feature>
<dbReference type="GO" id="GO:0008360">
    <property type="term" value="P:regulation of cell shape"/>
    <property type="evidence" value="ECO:0007669"/>
    <property type="project" value="UniProtKB-KW"/>
</dbReference>
<proteinExistence type="inferred from homology"/>
<dbReference type="InterPro" id="IPR013792">
    <property type="entry name" value="RNA3'P_cycl/enolpyr_Trfase_a/b"/>
</dbReference>
<dbReference type="HAMAP" id="MF_00111">
    <property type="entry name" value="MurA"/>
    <property type="match status" value="1"/>
</dbReference>
<dbReference type="PANTHER" id="PTHR43783">
    <property type="entry name" value="UDP-N-ACETYLGLUCOSAMINE 1-CARBOXYVINYLTRANSFERASE"/>
    <property type="match status" value="1"/>
</dbReference>
<comment type="caution">
    <text evidence="14">The sequence shown here is derived from an EMBL/GenBank/DDBJ whole genome shotgun (WGS) entry which is preliminary data.</text>
</comment>
<evidence type="ECO:0000256" key="4">
    <source>
        <dbReference type="ARBA" id="ARBA00022618"/>
    </source>
</evidence>
<keyword evidence="9 12" id="KW-0961">Cell wall biogenesis/degradation</keyword>
<feature type="modified residue" description="2-(S-cysteinyl)pyruvic acid O-phosphothioketal" evidence="12">
    <location>
        <position position="116"/>
    </location>
</feature>
<evidence type="ECO:0000313" key="15">
    <source>
        <dbReference type="Proteomes" id="UP000075391"/>
    </source>
</evidence>
<dbReference type="Proteomes" id="UP000075391">
    <property type="component" value="Unassembled WGS sequence"/>
</dbReference>
<dbReference type="GO" id="GO:0019277">
    <property type="term" value="P:UDP-N-acetylgalactosamine biosynthetic process"/>
    <property type="evidence" value="ECO:0007669"/>
    <property type="project" value="InterPro"/>
</dbReference>
<evidence type="ECO:0000256" key="8">
    <source>
        <dbReference type="ARBA" id="ARBA00023306"/>
    </source>
</evidence>
<feature type="binding site" evidence="12">
    <location>
        <begin position="22"/>
        <end position="23"/>
    </location>
    <ligand>
        <name>phosphoenolpyruvate</name>
        <dbReference type="ChEBI" id="CHEBI:58702"/>
    </ligand>
</feature>
<comment type="subcellular location">
    <subcellularLocation>
        <location evidence="1 12">Cytoplasm</location>
    </subcellularLocation>
</comment>
<feature type="binding site" evidence="12">
    <location>
        <position position="92"/>
    </location>
    <ligand>
        <name>UDP-N-acetyl-alpha-D-glucosamine</name>
        <dbReference type="ChEBI" id="CHEBI:57705"/>
    </ligand>
</feature>
<comment type="function">
    <text evidence="12">Cell wall formation. Adds enolpyruvyl to UDP-N-acetylglucosamine.</text>
</comment>
<evidence type="ECO:0000256" key="7">
    <source>
        <dbReference type="ARBA" id="ARBA00022984"/>
    </source>
</evidence>
<dbReference type="OrthoDB" id="5288297at2"/>
<comment type="catalytic activity">
    <reaction evidence="11 12">
        <text>phosphoenolpyruvate + UDP-N-acetyl-alpha-D-glucosamine = UDP-N-acetyl-3-O-(1-carboxyvinyl)-alpha-D-glucosamine + phosphate</text>
        <dbReference type="Rhea" id="RHEA:18681"/>
        <dbReference type="ChEBI" id="CHEBI:43474"/>
        <dbReference type="ChEBI" id="CHEBI:57705"/>
        <dbReference type="ChEBI" id="CHEBI:58702"/>
        <dbReference type="ChEBI" id="CHEBI:68483"/>
        <dbReference type="EC" id="2.5.1.7"/>
    </reaction>
</comment>
<feature type="binding site" evidence="12">
    <location>
        <begin position="121"/>
        <end position="125"/>
    </location>
    <ligand>
        <name>UDP-N-acetyl-alpha-D-glucosamine</name>
        <dbReference type="ChEBI" id="CHEBI:57705"/>
    </ligand>
</feature>
<feature type="binding site" evidence="12">
    <location>
        <position position="326"/>
    </location>
    <ligand>
        <name>UDP-N-acetyl-alpha-D-glucosamine</name>
        <dbReference type="ChEBI" id="CHEBI:57705"/>
    </ligand>
</feature>
<evidence type="ECO:0000259" key="13">
    <source>
        <dbReference type="Pfam" id="PF00275"/>
    </source>
</evidence>
<dbReference type="EC" id="2.5.1.7" evidence="12"/>
<dbReference type="GO" id="GO:0009252">
    <property type="term" value="P:peptidoglycan biosynthetic process"/>
    <property type="evidence" value="ECO:0007669"/>
    <property type="project" value="UniProtKB-UniRule"/>
</dbReference>
<gene>
    <name evidence="12" type="primary">murA</name>
    <name evidence="14" type="ORF">AZI85_12305</name>
</gene>
<dbReference type="PANTHER" id="PTHR43783:SF1">
    <property type="entry name" value="UDP-N-ACETYLGLUCOSAMINE 1-CARBOXYVINYLTRANSFERASE"/>
    <property type="match status" value="1"/>
</dbReference>
<dbReference type="UniPathway" id="UPA00219"/>
<dbReference type="GO" id="GO:0051301">
    <property type="term" value="P:cell division"/>
    <property type="evidence" value="ECO:0007669"/>
    <property type="project" value="UniProtKB-KW"/>
</dbReference>
<keyword evidence="12" id="KW-0670">Pyruvate</keyword>
<feature type="binding site" evidence="12">
    <location>
        <position position="304"/>
    </location>
    <ligand>
        <name>UDP-N-acetyl-alpha-D-glucosamine</name>
        <dbReference type="ChEBI" id="CHEBI:57705"/>
    </ligand>
</feature>
<name>A0A150WCH2_BDEBC</name>
<comment type="caution">
    <text evidence="12">Lacks conserved residue(s) required for the propagation of feature annotation.</text>
</comment>
<dbReference type="GO" id="GO:0008760">
    <property type="term" value="F:UDP-N-acetylglucosamine 1-carboxyvinyltransferase activity"/>
    <property type="evidence" value="ECO:0007669"/>
    <property type="project" value="UniProtKB-UniRule"/>
</dbReference>
<feature type="domain" description="Enolpyruvate transferase" evidence="13">
    <location>
        <begin position="9"/>
        <end position="406"/>
    </location>
</feature>
<keyword evidence="7 12" id="KW-0573">Peptidoglycan synthesis</keyword>
<evidence type="ECO:0000256" key="6">
    <source>
        <dbReference type="ARBA" id="ARBA00022960"/>
    </source>
</evidence>
<dbReference type="GO" id="GO:0005737">
    <property type="term" value="C:cytoplasm"/>
    <property type="evidence" value="ECO:0007669"/>
    <property type="project" value="UniProtKB-SubCell"/>
</dbReference>
<dbReference type="Gene3D" id="3.65.10.10">
    <property type="entry name" value="Enolpyruvate transferase domain"/>
    <property type="match status" value="2"/>
</dbReference>
<dbReference type="Pfam" id="PF00275">
    <property type="entry name" value="EPSP_synthase"/>
    <property type="match status" value="1"/>
</dbReference>
<keyword evidence="4 12" id="KW-0132">Cell division</keyword>
<keyword evidence="6 12" id="KW-0133">Cell shape</keyword>
<dbReference type="AlphaFoldDB" id="A0A150WCH2"/>
<evidence type="ECO:0000256" key="12">
    <source>
        <dbReference type="HAMAP-Rule" id="MF_00111"/>
    </source>
</evidence>
<evidence type="ECO:0000256" key="9">
    <source>
        <dbReference type="ARBA" id="ARBA00023316"/>
    </source>
</evidence>
<dbReference type="FunFam" id="3.65.10.10:FF:000001">
    <property type="entry name" value="UDP-N-acetylglucosamine 1-carboxyvinyltransferase"/>
    <property type="match status" value="1"/>
</dbReference>
<comment type="similarity">
    <text evidence="10 12">Belongs to the EPSP synthase family. MurA subfamily.</text>
</comment>
<keyword evidence="3 12" id="KW-0963">Cytoplasm</keyword>
<organism evidence="14 15">
    <name type="scientific">Bdellovibrio bacteriovorus</name>
    <dbReference type="NCBI Taxonomy" id="959"/>
    <lineage>
        <taxon>Bacteria</taxon>
        <taxon>Pseudomonadati</taxon>
        <taxon>Bdellovibrionota</taxon>
        <taxon>Bdellovibrionia</taxon>
        <taxon>Bdellovibrionales</taxon>
        <taxon>Pseudobdellovibrionaceae</taxon>
        <taxon>Bdellovibrio</taxon>
    </lineage>
</organism>
<evidence type="ECO:0000256" key="3">
    <source>
        <dbReference type="ARBA" id="ARBA00022490"/>
    </source>
</evidence>
<dbReference type="InterPro" id="IPR050068">
    <property type="entry name" value="MurA_subfamily"/>
</dbReference>
<reference evidence="14 15" key="1">
    <citation type="submission" date="2016-03" db="EMBL/GenBank/DDBJ databases">
        <authorList>
            <person name="Ploux O."/>
        </authorList>
    </citation>
    <scope>NUCLEOTIDE SEQUENCE [LARGE SCALE GENOMIC DNA]</scope>
    <source>
        <strain evidence="14 15">BER2</strain>
    </source>
</reference>
<dbReference type="GO" id="GO:0071555">
    <property type="term" value="P:cell wall organization"/>
    <property type="evidence" value="ECO:0007669"/>
    <property type="project" value="UniProtKB-KW"/>
</dbReference>
<sequence>MDKMVVVGNGPLQGTVSASGAKNAALPILFSTLLAEGEHVFSNMPKLKDIESTAALLESLGCETRWDGDKFIVKVSRIQSYEASYDLVRKMRASFLCMGPLLAKYGEAVVSQPGGCAIGSRPIDLHLEGFKALGAEITQKEGYVHAASKRLQGANFLFETVTVGGTENVMMAAALAQGRTVLENAAKEPEIVDLAEYLIKMGAKITGHGTSVIVIDGVDKLHPAEHSIMPDRIEAGTLLIAGAITHGQVTVEKCVPAHLETLILKMREAGFKVDTTKDSMTVFKTDSWNAVDITTAPHPLFATDLQAQFMALMTVARGTSVITETVFENRFMHVQELIRLGADITPKTRVAVVRGKPGQLTGAPVMATDLRASASLVLAGLVASGETVVNRIYHLDRGYEKLEDKLSSLGAKIRRID</sequence>
<keyword evidence="5 12" id="KW-0808">Transferase</keyword>
<evidence type="ECO:0000256" key="11">
    <source>
        <dbReference type="ARBA" id="ARBA00047527"/>
    </source>
</evidence>
<accession>A0A150WCH2</accession>
<dbReference type="NCBIfam" id="NF006873">
    <property type="entry name" value="PRK09369.1"/>
    <property type="match status" value="1"/>
</dbReference>
<protein>
    <recommendedName>
        <fullName evidence="12">UDP-N-acetylglucosamine 1-carboxyvinyltransferase</fullName>
        <ecNumber evidence="12">2.5.1.7</ecNumber>
    </recommendedName>
    <alternativeName>
        <fullName evidence="12">Enoylpyruvate transferase</fullName>
    </alternativeName>
    <alternativeName>
        <fullName evidence="12">UDP-N-acetylglucosamine enolpyruvyl transferase</fullName>
        <shortName evidence="12">EPT</shortName>
    </alternativeName>
</protein>
<dbReference type="InterPro" id="IPR005750">
    <property type="entry name" value="UDP_GlcNAc_COvinyl_MurA"/>
</dbReference>
<dbReference type="CDD" id="cd01555">
    <property type="entry name" value="UdpNAET"/>
    <property type="match status" value="1"/>
</dbReference>
<keyword evidence="8 12" id="KW-0131">Cell cycle</keyword>
<dbReference type="InterPro" id="IPR001986">
    <property type="entry name" value="Enolpyruvate_Tfrase_dom"/>
</dbReference>
<dbReference type="NCBIfam" id="TIGR01072">
    <property type="entry name" value="murA"/>
    <property type="match status" value="1"/>
</dbReference>
<evidence type="ECO:0000256" key="1">
    <source>
        <dbReference type="ARBA" id="ARBA00004496"/>
    </source>
</evidence>
<evidence type="ECO:0000256" key="10">
    <source>
        <dbReference type="ARBA" id="ARBA00038367"/>
    </source>
</evidence>
<evidence type="ECO:0000256" key="5">
    <source>
        <dbReference type="ARBA" id="ARBA00022679"/>
    </source>
</evidence>
<dbReference type="SUPFAM" id="SSF55205">
    <property type="entry name" value="EPT/RTPC-like"/>
    <property type="match status" value="1"/>
</dbReference>
<dbReference type="InterPro" id="IPR036968">
    <property type="entry name" value="Enolpyruvate_Tfrase_sf"/>
</dbReference>
<comment type="pathway">
    <text evidence="2 12">Cell wall biogenesis; peptidoglycan biosynthesis.</text>
</comment>
<dbReference type="EMBL" id="LUKF01000019">
    <property type="protein sequence ID" value="KYG60764.1"/>
    <property type="molecule type" value="Genomic_DNA"/>
</dbReference>
<evidence type="ECO:0000256" key="2">
    <source>
        <dbReference type="ARBA" id="ARBA00004752"/>
    </source>
</evidence>
<dbReference type="RefSeq" id="WP_063245016.1">
    <property type="nucleotide sequence ID" value="NZ_LUKF01000019.1"/>
</dbReference>
<evidence type="ECO:0000313" key="14">
    <source>
        <dbReference type="EMBL" id="KYG60764.1"/>
    </source>
</evidence>